<gene>
    <name evidence="1" type="ORF">JN12_00772</name>
</gene>
<dbReference type="PANTHER" id="PTHR43885">
    <property type="entry name" value="HALOACID DEHALOGENASE-LIKE HYDROLASE"/>
    <property type="match status" value="1"/>
</dbReference>
<dbReference type="NCBIfam" id="TIGR01509">
    <property type="entry name" value="HAD-SF-IA-v3"/>
    <property type="match status" value="1"/>
</dbReference>
<keyword evidence="1" id="KW-0378">Hydrolase</keyword>
<dbReference type="SFLD" id="SFLDS00003">
    <property type="entry name" value="Haloacid_Dehalogenase"/>
    <property type="match status" value="1"/>
</dbReference>
<dbReference type="AlphaFoldDB" id="A0A562WRK8"/>
<dbReference type="EMBL" id="VLLN01000003">
    <property type="protein sequence ID" value="TWJ32795.1"/>
    <property type="molecule type" value="Genomic_DNA"/>
</dbReference>
<reference evidence="1 2" key="1">
    <citation type="submission" date="2019-07" db="EMBL/GenBank/DDBJ databases">
        <title>Genomic Encyclopedia of Archaeal and Bacterial Type Strains, Phase II (KMG-II): from individual species to whole genera.</title>
        <authorList>
            <person name="Goeker M."/>
        </authorList>
    </citation>
    <scope>NUCLEOTIDE SEQUENCE [LARGE SCALE GENOMIC DNA]</scope>
    <source>
        <strain evidence="1 2">ATCC BAA-1139</strain>
    </source>
</reference>
<protein>
    <submittedName>
        <fullName evidence="1">HAD superfamily hydrolase (TIGR01509 family)/HAD superfamily hydrolase (TIGR01549 family)</fullName>
    </submittedName>
</protein>
<comment type="caution">
    <text evidence="1">The sequence shown here is derived from an EMBL/GenBank/DDBJ whole genome shotgun (WGS) entry which is preliminary data.</text>
</comment>
<dbReference type="Gene3D" id="1.10.260.80">
    <property type="match status" value="1"/>
</dbReference>
<dbReference type="RefSeq" id="WP_145018427.1">
    <property type="nucleotide sequence ID" value="NZ_VLLN01000003.1"/>
</dbReference>
<dbReference type="NCBIfam" id="TIGR01549">
    <property type="entry name" value="HAD-SF-IA-v1"/>
    <property type="match status" value="1"/>
</dbReference>
<name>A0A562WRK8_9BACT</name>
<dbReference type="SUPFAM" id="SSF56784">
    <property type="entry name" value="HAD-like"/>
    <property type="match status" value="1"/>
</dbReference>
<dbReference type="SFLD" id="SFLDG01129">
    <property type="entry name" value="C1.5:_HAD__Beta-PGM__Phosphata"/>
    <property type="match status" value="1"/>
</dbReference>
<dbReference type="PANTHER" id="PTHR43885:SF1">
    <property type="entry name" value="SUPERFAMILY HYDROLASE, PUTATIVE (AFU_ORTHOLOGUE AFUA_4G13290)-RELATED"/>
    <property type="match status" value="1"/>
</dbReference>
<evidence type="ECO:0000313" key="2">
    <source>
        <dbReference type="Proteomes" id="UP000319449"/>
    </source>
</evidence>
<dbReference type="Proteomes" id="UP000319449">
    <property type="component" value="Unassembled WGS sequence"/>
</dbReference>
<keyword evidence="2" id="KW-1185">Reference proteome</keyword>
<dbReference type="Gene3D" id="3.40.50.1000">
    <property type="entry name" value="HAD superfamily/HAD-like"/>
    <property type="match status" value="1"/>
</dbReference>
<dbReference type="InterPro" id="IPR006439">
    <property type="entry name" value="HAD-SF_hydro_IA"/>
</dbReference>
<dbReference type="InterPro" id="IPR023214">
    <property type="entry name" value="HAD_sf"/>
</dbReference>
<proteinExistence type="predicted"/>
<accession>A0A562WRK8</accession>
<dbReference type="OrthoDB" id="5421442at2"/>
<sequence length="201" mass="21918">MDWLRENNHWVFDLDGTLTVPVHDFAAIRSELGIPSEADILDFLAALPEAEAARRHARLNEIELELSARTVVAPGAVRLVECLALRGARLGILTRNTREIALVTLSHLGLLDYFEPAAIVGRDEAPPKPEPDGIRRLAGQWGADPTATIMVGDYLFDLQAGKAAGATTVHVDRTGSFRWPEFADLAVVSLDELLPLIEPAL</sequence>
<organism evidence="1 2">
    <name type="scientific">Geobacter argillaceus</name>
    <dbReference type="NCBI Taxonomy" id="345631"/>
    <lineage>
        <taxon>Bacteria</taxon>
        <taxon>Pseudomonadati</taxon>
        <taxon>Thermodesulfobacteriota</taxon>
        <taxon>Desulfuromonadia</taxon>
        <taxon>Geobacterales</taxon>
        <taxon>Geobacteraceae</taxon>
        <taxon>Geobacter</taxon>
    </lineage>
</organism>
<evidence type="ECO:0000313" key="1">
    <source>
        <dbReference type="EMBL" id="TWJ32795.1"/>
    </source>
</evidence>
<dbReference type="GO" id="GO:0016787">
    <property type="term" value="F:hydrolase activity"/>
    <property type="evidence" value="ECO:0007669"/>
    <property type="project" value="UniProtKB-KW"/>
</dbReference>
<dbReference type="InterPro" id="IPR036412">
    <property type="entry name" value="HAD-like_sf"/>
</dbReference>
<dbReference type="Pfam" id="PF00702">
    <property type="entry name" value="Hydrolase"/>
    <property type="match status" value="1"/>
</dbReference>